<dbReference type="SUPFAM" id="SSF82171">
    <property type="entry name" value="DPP6 N-terminal domain-like"/>
    <property type="match status" value="1"/>
</dbReference>
<dbReference type="Gene3D" id="3.40.50.1820">
    <property type="entry name" value="alpha/beta hydrolase"/>
    <property type="match status" value="1"/>
</dbReference>
<accession>A0ABR6F0T3</accession>
<keyword evidence="1" id="KW-0378">Hydrolase</keyword>
<dbReference type="SUPFAM" id="SSF53474">
    <property type="entry name" value="alpha/beta-Hydrolases"/>
    <property type="match status" value="1"/>
</dbReference>
<dbReference type="EMBL" id="WNXC01000008">
    <property type="protein sequence ID" value="MBB2151140.1"/>
    <property type="molecule type" value="Genomic_DNA"/>
</dbReference>
<evidence type="ECO:0000313" key="5">
    <source>
        <dbReference type="Proteomes" id="UP000636110"/>
    </source>
</evidence>
<feature type="signal peptide" evidence="2">
    <location>
        <begin position="1"/>
        <end position="18"/>
    </location>
</feature>
<dbReference type="InterPro" id="IPR029058">
    <property type="entry name" value="AB_hydrolase_fold"/>
</dbReference>
<dbReference type="InterPro" id="IPR011042">
    <property type="entry name" value="6-blade_b-propeller_TolB-like"/>
</dbReference>
<evidence type="ECO:0000313" key="4">
    <source>
        <dbReference type="EMBL" id="MBB2151140.1"/>
    </source>
</evidence>
<dbReference type="PANTHER" id="PTHR42776:SF27">
    <property type="entry name" value="DIPEPTIDYL PEPTIDASE FAMILY MEMBER 6"/>
    <property type="match status" value="1"/>
</dbReference>
<reference evidence="4 5" key="1">
    <citation type="submission" date="2019-11" db="EMBL/GenBank/DDBJ databases">
        <title>Description of Pedobacter sp. LMG 31462T.</title>
        <authorList>
            <person name="Carlier A."/>
            <person name="Qi S."/>
            <person name="Vandamme P."/>
        </authorList>
    </citation>
    <scope>NUCLEOTIDE SEQUENCE [LARGE SCALE GENOMIC DNA]</scope>
    <source>
        <strain evidence="4 5">LMG 31462</strain>
    </source>
</reference>
<dbReference type="Gene3D" id="2.120.10.30">
    <property type="entry name" value="TolB, C-terminal domain"/>
    <property type="match status" value="1"/>
</dbReference>
<feature type="domain" description="Peptidase S9 prolyl oligopeptidase catalytic" evidence="3">
    <location>
        <begin position="417"/>
        <end position="598"/>
    </location>
</feature>
<dbReference type="RefSeq" id="WP_182960704.1">
    <property type="nucleotide sequence ID" value="NZ_WNXC01000008.1"/>
</dbReference>
<keyword evidence="2" id="KW-0732">Signal</keyword>
<dbReference type="Proteomes" id="UP000636110">
    <property type="component" value="Unassembled WGS sequence"/>
</dbReference>
<dbReference type="InterPro" id="IPR001375">
    <property type="entry name" value="Peptidase_S9_cat"/>
</dbReference>
<comment type="caution">
    <text evidence="4">The sequence shown here is derived from an EMBL/GenBank/DDBJ whole genome shotgun (WGS) entry which is preliminary data.</text>
</comment>
<proteinExistence type="predicted"/>
<dbReference type="Pfam" id="PF00326">
    <property type="entry name" value="Peptidase_S9"/>
    <property type="match status" value="1"/>
</dbReference>
<keyword evidence="5" id="KW-1185">Reference proteome</keyword>
<gene>
    <name evidence="4" type="ORF">GM920_19740</name>
</gene>
<protein>
    <submittedName>
        <fullName evidence="4">Prolyl oligopeptidase family serine peptidase</fullName>
    </submittedName>
</protein>
<dbReference type="PANTHER" id="PTHR42776">
    <property type="entry name" value="SERINE PEPTIDASE S9 FAMILY MEMBER"/>
    <property type="match status" value="1"/>
</dbReference>
<dbReference type="PROSITE" id="PS51257">
    <property type="entry name" value="PROKAR_LIPOPROTEIN"/>
    <property type="match status" value="1"/>
</dbReference>
<name>A0ABR6F0T3_9SPHI</name>
<organism evidence="4 5">
    <name type="scientific">Pedobacter gandavensis</name>
    <dbReference type="NCBI Taxonomy" id="2679963"/>
    <lineage>
        <taxon>Bacteria</taxon>
        <taxon>Pseudomonadati</taxon>
        <taxon>Bacteroidota</taxon>
        <taxon>Sphingobacteriia</taxon>
        <taxon>Sphingobacteriales</taxon>
        <taxon>Sphingobacteriaceae</taxon>
        <taxon>Pedobacter</taxon>
    </lineage>
</organism>
<feature type="chain" id="PRO_5045910729" evidence="2">
    <location>
        <begin position="19"/>
        <end position="631"/>
    </location>
</feature>
<sequence length="631" mass="72586">MMRYKRYFFLFLISLAFACQPKGEGERIIPLDDFFKSQDRMTYRVSPDGLNLSYLKLEGQSLNLYIEDIASGKATKITHLEDKNIVFYFWLSNNELIYYKEVDAAKRRSDIFIINKEGANERQLSSNEKSRMRVIEDQLIDDKYLLISSNKRDSTVFDVYRLNVRNGGMEMVARNPGNISDWRTDSEGKLRLAVSTDGANTTMLYRAQESQPFKPIMTNNFTTVFRPIAFKHDRPNIIYAISSVNRDKSALVEVDCNTGKELKVLFGNDSLNITDAQYSRKKQQLSFVIYETWKKEKHYMDESIKSLYEDLDKLLPKTETRILDRDQAENVFVLRTFTDRNPGSYYLYFANKRKLKKLSDFNPSIKQEEMSEMKPVSFQSRDNLKINGYLTLPLHVKPEHLPVVVLPHDGPVDRNLWGYNAEVQFLVNRGYAVFQVNYRGSSGYGKAFMAAGFKQWGGKIQDDINDGVKWLIEKNIADPKRIGIYGAGFGGNIALNSAYLNPGMYACAASNSGVINLFAYLKSIPPFLKNSLQMYYEIVGDPLTDADQMRKASPLFQTDKINTPVFISQNVKDPNANAAETLQFVKNLKKRNVNVTYLENEGIVFPTKNLESRHQFYTALEQFLEINLKNR</sequence>
<evidence type="ECO:0000259" key="3">
    <source>
        <dbReference type="Pfam" id="PF00326"/>
    </source>
</evidence>
<evidence type="ECO:0000256" key="1">
    <source>
        <dbReference type="ARBA" id="ARBA00022801"/>
    </source>
</evidence>
<evidence type="ECO:0000256" key="2">
    <source>
        <dbReference type="SAM" id="SignalP"/>
    </source>
</evidence>